<protein>
    <submittedName>
        <fullName evidence="1">Uncharacterized protein</fullName>
    </submittedName>
</protein>
<comment type="caution">
    <text evidence="1">The sequence shown here is derived from an EMBL/GenBank/DDBJ whole genome shotgun (WGS) entry which is preliminary data.</text>
</comment>
<dbReference type="EMBL" id="MFTO01000013">
    <property type="protein sequence ID" value="OGI63757.1"/>
    <property type="molecule type" value="Genomic_DNA"/>
</dbReference>
<proteinExistence type="predicted"/>
<sequence length="240" mass="27338">MQFTNIEKGNVDNASLESIKKESEEKLKVLLKGGELSNEALAISQENSEIKNKSKQYAIDWVNRYFQSKSLPEEKLDGYTDAQWNDIKKREDETSKTDYKQKVSSTIEGRSSIIIDLEKQYKEKISAIISSPQLKDKISFPGIDLTDPKNSNYIRQIALDEKLGVNNELFDISFIASSIKLYQLQIEEELREAKVSPMTKASLVTQKIADLYEKIRYRISKKPTLGTTGIDQNNSMRIAA</sequence>
<gene>
    <name evidence="1" type="ORF">A2733_02195</name>
</gene>
<reference evidence="1 2" key="1">
    <citation type="journal article" date="2016" name="Nat. Commun.">
        <title>Thousands of microbial genomes shed light on interconnected biogeochemical processes in an aquifer system.</title>
        <authorList>
            <person name="Anantharaman K."/>
            <person name="Brown C.T."/>
            <person name="Hug L.A."/>
            <person name="Sharon I."/>
            <person name="Castelle C.J."/>
            <person name="Probst A.J."/>
            <person name="Thomas B.C."/>
            <person name="Singh A."/>
            <person name="Wilkins M.J."/>
            <person name="Karaoz U."/>
            <person name="Brodie E.L."/>
            <person name="Williams K.H."/>
            <person name="Hubbard S.S."/>
            <person name="Banfield J.F."/>
        </authorList>
    </citation>
    <scope>NUCLEOTIDE SEQUENCE [LARGE SCALE GENOMIC DNA]</scope>
</reference>
<name>A0A1F6V247_9BACT</name>
<dbReference type="AlphaFoldDB" id="A0A1F6V247"/>
<evidence type="ECO:0000313" key="1">
    <source>
        <dbReference type="EMBL" id="OGI63757.1"/>
    </source>
</evidence>
<evidence type="ECO:0000313" key="2">
    <source>
        <dbReference type="Proteomes" id="UP000178985"/>
    </source>
</evidence>
<dbReference type="Proteomes" id="UP000178985">
    <property type="component" value="Unassembled WGS sequence"/>
</dbReference>
<accession>A0A1F6V247</accession>
<organism evidence="1 2">
    <name type="scientific">Candidatus Nomurabacteria bacterium RIFCSPHIGHO2_01_FULL_40_20</name>
    <dbReference type="NCBI Taxonomy" id="1801738"/>
    <lineage>
        <taxon>Bacteria</taxon>
        <taxon>Candidatus Nomuraibacteriota</taxon>
    </lineage>
</organism>